<gene>
    <name evidence="3" type="ORF">BC659_1058</name>
</gene>
<sequence>MEYSKLISITGLSGLFEMVGSKTDGAIVRSLDDKSTKFVSSRVHNFSHLESIEVYTVRENVNLVEVFQAMAANKTALPAENDPKAVKAYFEKVYPDMDFSRVYASDMKKMVKWYGILKANEVELKITEEEEEAGEGSEA</sequence>
<dbReference type="EMBL" id="SNWP01000010">
    <property type="protein sequence ID" value="TDO28976.1"/>
    <property type="molecule type" value="Genomic_DNA"/>
</dbReference>
<dbReference type="RefSeq" id="WP_133473586.1">
    <property type="nucleotide sequence ID" value="NZ_SNWP01000010.1"/>
</dbReference>
<accession>A0A4R6J3W6</accession>
<keyword evidence="4" id="KW-1185">Reference proteome</keyword>
<dbReference type="AlphaFoldDB" id="A0A4R6J3W6"/>
<feature type="domain" description="DUF6852" evidence="2">
    <location>
        <begin position="52"/>
        <end position="117"/>
    </location>
</feature>
<name>A0A4R6J3W6_9BACT</name>
<dbReference type="InterPro" id="IPR049281">
    <property type="entry name" value="BVU_3817-like_C_sf"/>
</dbReference>
<dbReference type="Gene3D" id="2.30.30.730">
    <property type="match status" value="1"/>
</dbReference>
<dbReference type="Pfam" id="PF18347">
    <property type="entry name" value="DUF5606"/>
    <property type="match status" value="1"/>
</dbReference>
<dbReference type="Pfam" id="PF21186">
    <property type="entry name" value="DUF6852"/>
    <property type="match status" value="1"/>
</dbReference>
<feature type="domain" description="DUF5606" evidence="1">
    <location>
        <begin position="5"/>
        <end position="49"/>
    </location>
</feature>
<dbReference type="InterPro" id="IPR049282">
    <property type="entry name" value="BVU_3817_N_sf"/>
</dbReference>
<dbReference type="OrthoDB" id="675198at2"/>
<reference evidence="3 4" key="1">
    <citation type="submission" date="2019-03" db="EMBL/GenBank/DDBJ databases">
        <title>Genomic Encyclopedia of Archaeal and Bacterial Type Strains, Phase II (KMG-II): from individual species to whole genera.</title>
        <authorList>
            <person name="Goeker M."/>
        </authorList>
    </citation>
    <scope>NUCLEOTIDE SEQUENCE [LARGE SCALE GENOMIC DNA]</scope>
    <source>
        <strain evidence="3 4">DSM 28323</strain>
    </source>
</reference>
<evidence type="ECO:0000259" key="1">
    <source>
        <dbReference type="Pfam" id="PF18347"/>
    </source>
</evidence>
<evidence type="ECO:0000313" key="4">
    <source>
        <dbReference type="Proteomes" id="UP000295741"/>
    </source>
</evidence>
<proteinExistence type="predicted"/>
<evidence type="ECO:0000259" key="2">
    <source>
        <dbReference type="Pfam" id="PF21186"/>
    </source>
</evidence>
<protein>
    <submittedName>
        <fullName evidence="3">Uncharacterized protein</fullName>
    </submittedName>
</protein>
<dbReference type="Gene3D" id="1.10.10.1650">
    <property type="match status" value="1"/>
</dbReference>
<dbReference type="Proteomes" id="UP000295741">
    <property type="component" value="Unassembled WGS sequence"/>
</dbReference>
<evidence type="ECO:0000313" key="3">
    <source>
        <dbReference type="EMBL" id="TDO28976.1"/>
    </source>
</evidence>
<dbReference type="InterPro" id="IPR041218">
    <property type="entry name" value="DUF5606"/>
</dbReference>
<dbReference type="InterPro" id="IPR049280">
    <property type="entry name" value="DUF6852"/>
</dbReference>
<organism evidence="3 4">
    <name type="scientific">Sediminibacterium goheungense</name>
    <dbReference type="NCBI Taxonomy" id="1086393"/>
    <lineage>
        <taxon>Bacteria</taxon>
        <taxon>Pseudomonadati</taxon>
        <taxon>Bacteroidota</taxon>
        <taxon>Chitinophagia</taxon>
        <taxon>Chitinophagales</taxon>
        <taxon>Chitinophagaceae</taxon>
        <taxon>Sediminibacterium</taxon>
    </lineage>
</organism>
<comment type="caution">
    <text evidence="3">The sequence shown here is derived from an EMBL/GenBank/DDBJ whole genome shotgun (WGS) entry which is preliminary data.</text>
</comment>